<proteinExistence type="predicted"/>
<evidence type="ECO:0000313" key="2">
    <source>
        <dbReference type="Proteomes" id="UP001055879"/>
    </source>
</evidence>
<organism evidence="1 2">
    <name type="scientific">Arctium lappa</name>
    <name type="common">Greater burdock</name>
    <name type="synonym">Lappa major</name>
    <dbReference type="NCBI Taxonomy" id="4217"/>
    <lineage>
        <taxon>Eukaryota</taxon>
        <taxon>Viridiplantae</taxon>
        <taxon>Streptophyta</taxon>
        <taxon>Embryophyta</taxon>
        <taxon>Tracheophyta</taxon>
        <taxon>Spermatophyta</taxon>
        <taxon>Magnoliopsida</taxon>
        <taxon>eudicotyledons</taxon>
        <taxon>Gunneridae</taxon>
        <taxon>Pentapetalae</taxon>
        <taxon>asterids</taxon>
        <taxon>campanulids</taxon>
        <taxon>Asterales</taxon>
        <taxon>Asteraceae</taxon>
        <taxon>Carduoideae</taxon>
        <taxon>Cardueae</taxon>
        <taxon>Arctiinae</taxon>
        <taxon>Arctium</taxon>
    </lineage>
</organism>
<sequence length="306" mass="34074">MKLTGNNNYKGWSCAMVLALETKNKLGFIDGSVIRSVDNDVLGRQWDRCNSVVLSWILNSIYDDMFVSQVFSRVASEQFDALVKLPSCTCNVAHDFSKHNQLLKLMQVLMGLDDTYFRIRNSILTTNPLPNVKTVFSLVSREESHRGVTRSSDSKTQSTALFGKTNDNKKRAGKSPPICKHCGVTGHTIESCYKLIGFPKDFQFTKSKTGQSFKPSSNNACSTNTSGCGQKTSTTLSEDQINKPLSHLYQKHPENISVNMAGMFPVNMSNFNSNFSHSGWIIDSGANQHMTSSTSHRLKMCLIFLI</sequence>
<reference evidence="1 2" key="2">
    <citation type="journal article" date="2022" name="Mol. Ecol. Resour.">
        <title>The genomes of chicory, endive, great burdock and yacon provide insights into Asteraceae paleo-polyploidization history and plant inulin production.</title>
        <authorList>
            <person name="Fan W."/>
            <person name="Wang S."/>
            <person name="Wang H."/>
            <person name="Wang A."/>
            <person name="Jiang F."/>
            <person name="Liu H."/>
            <person name="Zhao H."/>
            <person name="Xu D."/>
            <person name="Zhang Y."/>
        </authorList>
    </citation>
    <scope>NUCLEOTIDE SEQUENCE [LARGE SCALE GENOMIC DNA]</scope>
    <source>
        <strain evidence="2">cv. Niubang</strain>
    </source>
</reference>
<comment type="caution">
    <text evidence="1">The sequence shown here is derived from an EMBL/GenBank/DDBJ whole genome shotgun (WGS) entry which is preliminary data.</text>
</comment>
<reference evidence="2" key="1">
    <citation type="journal article" date="2022" name="Mol. Ecol. Resour.">
        <title>The genomes of chicory, endive, great burdock and yacon provide insights into Asteraceae palaeo-polyploidization history and plant inulin production.</title>
        <authorList>
            <person name="Fan W."/>
            <person name="Wang S."/>
            <person name="Wang H."/>
            <person name="Wang A."/>
            <person name="Jiang F."/>
            <person name="Liu H."/>
            <person name="Zhao H."/>
            <person name="Xu D."/>
            <person name="Zhang Y."/>
        </authorList>
    </citation>
    <scope>NUCLEOTIDE SEQUENCE [LARGE SCALE GENOMIC DNA]</scope>
    <source>
        <strain evidence="2">cv. Niubang</strain>
    </source>
</reference>
<evidence type="ECO:0000313" key="1">
    <source>
        <dbReference type="EMBL" id="KAI3698064.1"/>
    </source>
</evidence>
<keyword evidence="2" id="KW-1185">Reference proteome</keyword>
<name>A0ACB8ZL71_ARCLA</name>
<accession>A0ACB8ZL71</accession>
<dbReference type="Proteomes" id="UP001055879">
    <property type="component" value="Linkage Group LG10"/>
</dbReference>
<protein>
    <submittedName>
        <fullName evidence="1">Uncharacterized protein</fullName>
    </submittedName>
</protein>
<gene>
    <name evidence="1" type="ORF">L6452_31176</name>
</gene>
<dbReference type="EMBL" id="CM042056">
    <property type="protein sequence ID" value="KAI3698064.1"/>
    <property type="molecule type" value="Genomic_DNA"/>
</dbReference>